<evidence type="ECO:0000313" key="1">
    <source>
        <dbReference type="EMBL" id="EQD38390.1"/>
    </source>
</evidence>
<keyword evidence="1" id="KW-0378">Hydrolase</keyword>
<dbReference type="AlphaFoldDB" id="T1A972"/>
<name>T1A972_9ZZZZ</name>
<sequence length="117" mass="13324">MIEPYQAVGLIETVRGVRRREEIARNLEHISEMTKAASWLSGMDLPVRLIAIPEGGLQGFTDEILDSDHEEYARECAIDIPGPETDYLGRLANRWKAFVIAQAKARHPEFPDRFFNV</sequence>
<feature type="non-terminal residue" evidence="1">
    <location>
        <position position="117"/>
    </location>
</feature>
<accession>T1A972</accession>
<dbReference type="InterPro" id="IPR036526">
    <property type="entry name" value="C-N_Hydrolase_sf"/>
</dbReference>
<dbReference type="Gene3D" id="3.60.110.10">
    <property type="entry name" value="Carbon-nitrogen hydrolase"/>
    <property type="match status" value="1"/>
</dbReference>
<protein>
    <submittedName>
        <fullName evidence="1">Hydrolase, carbon-nitrogen family</fullName>
    </submittedName>
</protein>
<comment type="caution">
    <text evidence="1">The sequence shown here is derived from an EMBL/GenBank/DDBJ whole genome shotgun (WGS) entry which is preliminary data.</text>
</comment>
<reference evidence="1" key="1">
    <citation type="submission" date="2013-08" db="EMBL/GenBank/DDBJ databases">
        <authorList>
            <person name="Mendez C."/>
            <person name="Richter M."/>
            <person name="Ferrer M."/>
            <person name="Sanchez J."/>
        </authorList>
    </citation>
    <scope>NUCLEOTIDE SEQUENCE</scope>
</reference>
<dbReference type="EMBL" id="AUZZ01008286">
    <property type="protein sequence ID" value="EQD38390.1"/>
    <property type="molecule type" value="Genomic_DNA"/>
</dbReference>
<dbReference type="SUPFAM" id="SSF56317">
    <property type="entry name" value="Carbon-nitrogen hydrolase"/>
    <property type="match status" value="1"/>
</dbReference>
<dbReference type="GO" id="GO:0016787">
    <property type="term" value="F:hydrolase activity"/>
    <property type="evidence" value="ECO:0007669"/>
    <property type="project" value="UniProtKB-KW"/>
</dbReference>
<gene>
    <name evidence="1" type="ORF">B2A_11475</name>
</gene>
<proteinExistence type="predicted"/>
<reference evidence="1" key="2">
    <citation type="journal article" date="2014" name="ISME J.">
        <title>Microbial stratification in low pH oxic and suboxic macroscopic growths along an acid mine drainage.</title>
        <authorList>
            <person name="Mendez-Garcia C."/>
            <person name="Mesa V."/>
            <person name="Sprenger R.R."/>
            <person name="Richter M."/>
            <person name="Diez M.S."/>
            <person name="Solano J."/>
            <person name="Bargiela R."/>
            <person name="Golyshina O.V."/>
            <person name="Manteca A."/>
            <person name="Ramos J.L."/>
            <person name="Gallego J.R."/>
            <person name="Llorente I."/>
            <person name="Martins Dos Santos V.A."/>
            <person name="Jensen O.N."/>
            <person name="Pelaez A.I."/>
            <person name="Sanchez J."/>
            <person name="Ferrer M."/>
        </authorList>
    </citation>
    <scope>NUCLEOTIDE SEQUENCE</scope>
</reference>
<organism evidence="1">
    <name type="scientific">mine drainage metagenome</name>
    <dbReference type="NCBI Taxonomy" id="410659"/>
    <lineage>
        <taxon>unclassified sequences</taxon>
        <taxon>metagenomes</taxon>
        <taxon>ecological metagenomes</taxon>
    </lineage>
</organism>